<dbReference type="CDD" id="cd09823">
    <property type="entry name" value="peroxinectin_like"/>
    <property type="match status" value="1"/>
</dbReference>
<feature type="compositionally biased region" description="Basic and acidic residues" evidence="11">
    <location>
        <begin position="1051"/>
        <end position="1064"/>
    </location>
</feature>
<feature type="compositionally biased region" description="Basic and acidic residues" evidence="11">
    <location>
        <begin position="719"/>
        <end position="733"/>
    </location>
</feature>
<evidence type="ECO:0000256" key="6">
    <source>
        <dbReference type="ARBA" id="ARBA00022729"/>
    </source>
</evidence>
<dbReference type="PROSITE" id="PS50292">
    <property type="entry name" value="PEROXIDASE_3"/>
    <property type="match status" value="1"/>
</dbReference>
<evidence type="ECO:0000256" key="7">
    <source>
        <dbReference type="ARBA" id="ARBA00023002"/>
    </source>
</evidence>
<dbReference type="PANTHER" id="PTHR11475">
    <property type="entry name" value="OXIDASE/PEROXIDASE"/>
    <property type="match status" value="1"/>
</dbReference>
<dbReference type="GO" id="GO:0022412">
    <property type="term" value="P:cellular process involved in reproduction in multicellular organism"/>
    <property type="evidence" value="ECO:0007669"/>
    <property type="project" value="UniProtKB-ARBA"/>
</dbReference>
<feature type="region of interest" description="Disordered" evidence="11">
    <location>
        <begin position="719"/>
        <end position="743"/>
    </location>
</feature>
<accession>A0A1J1IUV4</accession>
<evidence type="ECO:0000313" key="13">
    <source>
        <dbReference type="Proteomes" id="UP000183832"/>
    </source>
</evidence>
<dbReference type="STRING" id="568069.A0A1J1IUV4"/>
<dbReference type="OrthoDB" id="823504at2759"/>
<feature type="region of interest" description="Disordered" evidence="11">
    <location>
        <begin position="1144"/>
        <end position="1165"/>
    </location>
</feature>
<dbReference type="GO" id="GO:0005576">
    <property type="term" value="C:extracellular region"/>
    <property type="evidence" value="ECO:0007669"/>
    <property type="project" value="UniProtKB-SubCell"/>
</dbReference>
<comment type="subcellular location">
    <subcellularLocation>
        <location evidence="1">Secreted</location>
    </subcellularLocation>
</comment>
<proteinExistence type="predicted"/>
<sequence length="1233" mass="140201">MQRLVSDIIVIDNANRYFNLDFTGLSRDATKKKKISLRRTTLEGLCPPREPPQCVPATQRYRTHDGTCNNFRRSRWGSAQLPFHRFISPEYSDGLESVRNSVTGVPLPSARFVSLVVHGYRDEEAPITMLLPQWGQLIDHDITATLQPRSINGTIPRCCQSSSLHPSCMPIKVPRDDPFLGSLGVRCLEFLRSAPAQRRNCFLSWREQTNQVTSYIDGSAVYSSNPRTADSSRMQRDGLLLLGRGPQREDACLRGGFGHQCIRAGDSRAGEQPGLLALHTVFVAEHNRISLELSDLNPHWSDEKLYQETRRIIGAIFQHITYREFLPLVLGKDVCRLFDLELLPSGYYKGYDPKVNPTVANAFSAAAFRFGHALVQGSIMRSDVSYRFIDNNVTLHDENSRGDIGGIGSLHRIIRGMATQRTLKRDEFMSPELTNHLFQSDSFPFGMDLAAINIQRGRDHGLPAYVEWRHPCGLTEIKSWEDLETVAGPKSAERMRRAYDDVADIDLFVGGISERPVVGGLVGPTFACIIAQQFSNLRRGDRFWYENSGFESSFTPAQLSSIRQVTLSQILCRSLGSSNFMQPHAFIPADFTRNERLRCGTGILAPIDLFPWAERDNLNKEGGFPTISLIPNNHDIFMSVGTGVFSSRPETTSSISNNIDFITKVPTKRPSFDHTSTTVSNKLDLPKTTRPRRKRTTTTTTRRTTTKFVNNKLDFDTNKKTESPFSKLTKDSENSSNSTKVKRSTDVQLKRLEDFIVRRSDILTVNELKNNFKNLDNATRYLNNKPMSKSPRIEVEASKAESRLSYDDVNFKQYYDNDFDYGDKPQRPTYDYSSRPNTYFSLYPPVVVSKRPLAYQNNRPSYEGNDYSNVHQLPRPTHSPISNKHSTPFSYDTYDIPQLEDVNSNSGSPQINYDNMVIPLYVSPNRPNRPTYQSGYKRPTYSPTRRADLSTFLFIETTRPNFNGRRTTKFPLSLSASSRSPSYSYHSSLDSSDTSDDYSINNSHFISPSKFNKISIKLPSLSRDKLNNPFSSDTKTFSVFSYDSSESELNKISRPHDLNDDALTKKHKTSSYNDYSQYNDKQETSTANKVKYFYVHNVLHEQFEGKSDESGLYDQQQTKRYAENYDKHLSSDRLDGLAAMTRTLTHADSNDNNKKSNETIDRQTKLRQGKENIFLVPFKVLTKIERPDNWVTTEVTDNDTNLKLPEVPTLKQDGNIARELPRPILRRKASNKS</sequence>
<feature type="region of interest" description="Disordered" evidence="11">
    <location>
        <begin position="1051"/>
        <end position="1080"/>
    </location>
</feature>
<feature type="region of interest" description="Disordered" evidence="11">
    <location>
        <begin position="1213"/>
        <end position="1233"/>
    </location>
</feature>
<evidence type="ECO:0000256" key="9">
    <source>
        <dbReference type="ARBA" id="ARBA00023157"/>
    </source>
</evidence>
<evidence type="ECO:0000256" key="10">
    <source>
        <dbReference type="PIRSR" id="PIRSR619791-2"/>
    </source>
</evidence>
<dbReference type="Pfam" id="PF03098">
    <property type="entry name" value="An_peroxidase"/>
    <property type="match status" value="1"/>
</dbReference>
<dbReference type="GO" id="GO:0046872">
    <property type="term" value="F:metal ion binding"/>
    <property type="evidence" value="ECO:0007669"/>
    <property type="project" value="UniProtKB-KW"/>
</dbReference>
<keyword evidence="3" id="KW-0575">Peroxidase</keyword>
<feature type="compositionally biased region" description="Polar residues" evidence="11">
    <location>
        <begin position="1070"/>
        <end position="1080"/>
    </location>
</feature>
<evidence type="ECO:0000256" key="3">
    <source>
        <dbReference type="ARBA" id="ARBA00022559"/>
    </source>
</evidence>
<protein>
    <submittedName>
        <fullName evidence="12">CLUMA_CG017012, isoform A</fullName>
    </submittedName>
</protein>
<evidence type="ECO:0000256" key="8">
    <source>
        <dbReference type="ARBA" id="ARBA00023004"/>
    </source>
</evidence>
<keyword evidence="7" id="KW-0560">Oxidoreductase</keyword>
<dbReference type="PANTHER" id="PTHR11475:SF109">
    <property type="entry name" value="CHORION PEROXIDASE-LIKE PROTEIN"/>
    <property type="match status" value="1"/>
</dbReference>
<evidence type="ECO:0000256" key="2">
    <source>
        <dbReference type="ARBA" id="ARBA00022525"/>
    </source>
</evidence>
<evidence type="ECO:0000256" key="5">
    <source>
        <dbReference type="ARBA" id="ARBA00022723"/>
    </source>
</evidence>
<feature type="region of interest" description="Disordered" evidence="11">
    <location>
        <begin position="965"/>
        <end position="996"/>
    </location>
</feature>
<dbReference type="InterPro" id="IPR019791">
    <property type="entry name" value="Haem_peroxidase_animal"/>
</dbReference>
<dbReference type="GO" id="GO:0004601">
    <property type="term" value="F:peroxidase activity"/>
    <property type="evidence" value="ECO:0007669"/>
    <property type="project" value="UniProtKB-KW"/>
</dbReference>
<evidence type="ECO:0000313" key="12">
    <source>
        <dbReference type="EMBL" id="CRL03888.1"/>
    </source>
</evidence>
<reference evidence="12 13" key="1">
    <citation type="submission" date="2015-04" db="EMBL/GenBank/DDBJ databases">
        <authorList>
            <person name="Syromyatnikov M.Y."/>
            <person name="Popov V.N."/>
        </authorList>
    </citation>
    <scope>NUCLEOTIDE SEQUENCE [LARGE SCALE GENOMIC DNA]</scope>
</reference>
<dbReference type="GO" id="GO:0006979">
    <property type="term" value="P:response to oxidative stress"/>
    <property type="evidence" value="ECO:0007669"/>
    <property type="project" value="InterPro"/>
</dbReference>
<keyword evidence="5 10" id="KW-0479">Metal-binding</keyword>
<evidence type="ECO:0000256" key="1">
    <source>
        <dbReference type="ARBA" id="ARBA00004613"/>
    </source>
</evidence>
<keyword evidence="2" id="KW-0964">Secreted</keyword>
<organism evidence="12 13">
    <name type="scientific">Clunio marinus</name>
    <dbReference type="NCBI Taxonomy" id="568069"/>
    <lineage>
        <taxon>Eukaryota</taxon>
        <taxon>Metazoa</taxon>
        <taxon>Ecdysozoa</taxon>
        <taxon>Arthropoda</taxon>
        <taxon>Hexapoda</taxon>
        <taxon>Insecta</taxon>
        <taxon>Pterygota</taxon>
        <taxon>Neoptera</taxon>
        <taxon>Endopterygota</taxon>
        <taxon>Diptera</taxon>
        <taxon>Nematocera</taxon>
        <taxon>Chironomoidea</taxon>
        <taxon>Chironomidae</taxon>
        <taxon>Clunio</taxon>
    </lineage>
</organism>
<evidence type="ECO:0000256" key="11">
    <source>
        <dbReference type="SAM" id="MobiDB-lite"/>
    </source>
</evidence>
<feature type="binding site" description="axial binding residue" evidence="10">
    <location>
        <position position="372"/>
    </location>
    <ligand>
        <name>heme b</name>
        <dbReference type="ChEBI" id="CHEBI:60344"/>
    </ligand>
    <ligandPart>
        <name>Fe</name>
        <dbReference type="ChEBI" id="CHEBI:18248"/>
    </ligandPart>
</feature>
<keyword evidence="13" id="KW-1185">Reference proteome</keyword>
<keyword evidence="6" id="KW-0732">Signal</keyword>
<dbReference type="FunFam" id="1.10.640.10:FF:000003">
    <property type="entry name" value="chorion peroxidase"/>
    <property type="match status" value="1"/>
</dbReference>
<dbReference type="GO" id="GO:0020037">
    <property type="term" value="F:heme binding"/>
    <property type="evidence" value="ECO:0007669"/>
    <property type="project" value="InterPro"/>
</dbReference>
<keyword evidence="9" id="KW-1015">Disulfide bond</keyword>
<dbReference type="InterPro" id="IPR037120">
    <property type="entry name" value="Haem_peroxidase_sf_animal"/>
</dbReference>
<dbReference type="Proteomes" id="UP000183832">
    <property type="component" value="Unassembled WGS sequence"/>
</dbReference>
<feature type="compositionally biased region" description="Basic and acidic residues" evidence="11">
    <location>
        <begin position="1148"/>
        <end position="1165"/>
    </location>
</feature>
<feature type="compositionally biased region" description="Low complexity" evidence="11">
    <location>
        <begin position="972"/>
        <end position="992"/>
    </location>
</feature>
<dbReference type="AlphaFoldDB" id="A0A1J1IUV4"/>
<feature type="compositionally biased region" description="Basic residues" evidence="11">
    <location>
        <begin position="1224"/>
        <end position="1233"/>
    </location>
</feature>
<dbReference type="Gene3D" id="1.10.640.10">
    <property type="entry name" value="Haem peroxidase domain superfamily, animal type"/>
    <property type="match status" value="1"/>
</dbReference>
<feature type="region of interest" description="Disordered" evidence="11">
    <location>
        <begin position="670"/>
        <end position="705"/>
    </location>
</feature>
<dbReference type="PRINTS" id="PR00457">
    <property type="entry name" value="ANPEROXIDASE"/>
</dbReference>
<dbReference type="EMBL" id="CVRI01000060">
    <property type="protein sequence ID" value="CRL03888.1"/>
    <property type="molecule type" value="Genomic_DNA"/>
</dbReference>
<keyword evidence="8 10" id="KW-0408">Iron</keyword>
<dbReference type="SUPFAM" id="SSF48113">
    <property type="entry name" value="Heme-dependent peroxidases"/>
    <property type="match status" value="1"/>
</dbReference>
<evidence type="ECO:0000256" key="4">
    <source>
        <dbReference type="ARBA" id="ARBA00022617"/>
    </source>
</evidence>
<gene>
    <name evidence="12" type="primary">similar to Chorion peroxidase</name>
    <name evidence="12" type="ORF">CLUMA_CG017012</name>
</gene>
<name>A0A1J1IUV4_9DIPT</name>
<keyword evidence="4 10" id="KW-0349">Heme</keyword>
<dbReference type="InterPro" id="IPR010255">
    <property type="entry name" value="Haem_peroxidase_sf"/>
</dbReference>